<gene>
    <name evidence="2" type="ORF">LTRI10_LOCUS18257</name>
</gene>
<evidence type="ECO:0000313" key="3">
    <source>
        <dbReference type="Proteomes" id="UP001497516"/>
    </source>
</evidence>
<dbReference type="PANTHER" id="PTHR37188">
    <property type="entry name" value="MEDIATOR OF RNA POLYMERASE II TRANSCRIPTION SUBUNIT-RELATED"/>
    <property type="match status" value="1"/>
</dbReference>
<sequence length="210" mass="23636">MDQFGGGMGGGGGWTMIPNMTAHANSPAHSNQDQYFLHQQPTPPPPQQQQFNQFQQQSPQQLVQQPFNQQQFQQQSPQQLVQQPPPSQQQFQPLQSPPQRLIQQQTPPQPPPQQSLASHFRLSPLVEKLADAIENGTRDQHSDALVNELNIHFEKCQQLLNSISSSISSKSMTVEGQKKKLEETEQLLNQRSDLIGNYKNSVEDLINSDP</sequence>
<keyword evidence="3" id="KW-1185">Reference proteome</keyword>
<dbReference type="PANTHER" id="PTHR37188:SF1">
    <property type="entry name" value="MEDIATOR OF RNA POLYMERASE II TRANSCRIPTION SUBUNIT-RELATED"/>
    <property type="match status" value="1"/>
</dbReference>
<name>A0AAV2DSM9_9ROSI</name>
<dbReference type="InterPro" id="IPR038790">
    <property type="entry name" value="Med9_plant"/>
</dbReference>
<evidence type="ECO:0008006" key="4">
    <source>
        <dbReference type="Google" id="ProtNLM"/>
    </source>
</evidence>
<dbReference type="EMBL" id="OZ034816">
    <property type="protein sequence ID" value="CAL1376533.1"/>
    <property type="molecule type" value="Genomic_DNA"/>
</dbReference>
<accession>A0AAV2DSM9</accession>
<dbReference type="Proteomes" id="UP001497516">
    <property type="component" value="Chromosome 3"/>
</dbReference>
<proteinExistence type="predicted"/>
<evidence type="ECO:0000256" key="1">
    <source>
        <dbReference type="SAM" id="MobiDB-lite"/>
    </source>
</evidence>
<dbReference type="GO" id="GO:0016592">
    <property type="term" value="C:mediator complex"/>
    <property type="evidence" value="ECO:0007669"/>
    <property type="project" value="InterPro"/>
</dbReference>
<feature type="compositionally biased region" description="Polar residues" evidence="1">
    <location>
        <begin position="22"/>
        <end position="34"/>
    </location>
</feature>
<reference evidence="2 3" key="1">
    <citation type="submission" date="2024-04" db="EMBL/GenBank/DDBJ databases">
        <authorList>
            <person name="Fracassetti M."/>
        </authorList>
    </citation>
    <scope>NUCLEOTIDE SEQUENCE [LARGE SCALE GENOMIC DNA]</scope>
</reference>
<organism evidence="2 3">
    <name type="scientific">Linum trigynum</name>
    <dbReference type="NCBI Taxonomy" id="586398"/>
    <lineage>
        <taxon>Eukaryota</taxon>
        <taxon>Viridiplantae</taxon>
        <taxon>Streptophyta</taxon>
        <taxon>Embryophyta</taxon>
        <taxon>Tracheophyta</taxon>
        <taxon>Spermatophyta</taxon>
        <taxon>Magnoliopsida</taxon>
        <taxon>eudicotyledons</taxon>
        <taxon>Gunneridae</taxon>
        <taxon>Pentapetalae</taxon>
        <taxon>rosids</taxon>
        <taxon>fabids</taxon>
        <taxon>Malpighiales</taxon>
        <taxon>Linaceae</taxon>
        <taxon>Linum</taxon>
    </lineage>
</organism>
<feature type="compositionally biased region" description="Low complexity" evidence="1">
    <location>
        <begin position="48"/>
        <end position="106"/>
    </location>
</feature>
<feature type="region of interest" description="Disordered" evidence="1">
    <location>
        <begin position="18"/>
        <end position="116"/>
    </location>
</feature>
<dbReference type="AlphaFoldDB" id="A0AAV2DSM9"/>
<evidence type="ECO:0000313" key="2">
    <source>
        <dbReference type="EMBL" id="CAL1376533.1"/>
    </source>
</evidence>
<protein>
    <recommendedName>
        <fullName evidence="4">Mediator of RNA polymerase II transcription subunit 9</fullName>
    </recommendedName>
</protein>